<protein>
    <recommendedName>
        <fullName evidence="3">CRISPR-associated protein Cmr3</fullName>
    </recommendedName>
</protein>
<keyword evidence="2" id="KW-1185">Reference proteome</keyword>
<proteinExistence type="predicted"/>
<evidence type="ECO:0000313" key="2">
    <source>
        <dbReference type="Proteomes" id="UP000320055"/>
    </source>
</evidence>
<dbReference type="AlphaFoldDB" id="A0A563VYP9"/>
<dbReference type="Pfam" id="PF09700">
    <property type="entry name" value="Cas_Cmr3"/>
    <property type="match status" value="1"/>
</dbReference>
<dbReference type="Proteomes" id="UP000320055">
    <property type="component" value="Unassembled WGS sequence"/>
</dbReference>
<evidence type="ECO:0000313" key="1">
    <source>
        <dbReference type="EMBL" id="VEP16582.1"/>
    </source>
</evidence>
<gene>
    <name evidence="1" type="ORF">H1P_4680001</name>
</gene>
<organism evidence="1 2">
    <name type="scientific">Hyella patelloides LEGE 07179</name>
    <dbReference type="NCBI Taxonomy" id="945734"/>
    <lineage>
        <taxon>Bacteria</taxon>
        <taxon>Bacillati</taxon>
        <taxon>Cyanobacteriota</taxon>
        <taxon>Cyanophyceae</taxon>
        <taxon>Pleurocapsales</taxon>
        <taxon>Hyellaceae</taxon>
        <taxon>Hyella</taxon>
    </lineage>
</organism>
<dbReference type="RefSeq" id="WP_144875382.1">
    <property type="nucleotide sequence ID" value="NZ_LR214203.1"/>
</dbReference>
<dbReference type="InterPro" id="IPR019117">
    <property type="entry name" value="CRISPR-assoc_protein_Cmr3"/>
</dbReference>
<sequence length="369" mass="41675">MNSKFKYAISIEPMGLLYGSSGGFLSPDNLVGRSGTKFPPDATTLSGIYAAHYGHKSDELESLQLAGNFWSYLGEENNFYVPTPFNCLVSYIPTPLDCPIKEGEIIGILQLQDNKWRLSNGETPPSGKYVKQSWLPLSQWQQLSNIKSDLVYPVDEAGNKIRVKSDPWKPLPHLHPRLDPQQRIVLEDEERGSLFLEHAIQLDPKICLIYLANIPLPEGWYRFGGEGHMVEIKSHDLSITVTNLLDRGVGNSFALISAGVFGTNRFSYRTPIEKVKQPDNSFKIEPVWNVKAAISDRPRIFRYRLGGKSGQPKRLSRGRYAVPAGSVYVLEEELPSWYKWGEDTQQQWFPLEGYSLKRWGCSLALPLTV</sequence>
<dbReference type="EMBL" id="CAACVJ010000410">
    <property type="protein sequence ID" value="VEP16582.1"/>
    <property type="molecule type" value="Genomic_DNA"/>
</dbReference>
<reference evidence="1 2" key="1">
    <citation type="submission" date="2019-01" db="EMBL/GenBank/DDBJ databases">
        <authorList>
            <person name="Brito A."/>
        </authorList>
    </citation>
    <scope>NUCLEOTIDE SEQUENCE [LARGE SCALE GENOMIC DNA]</scope>
    <source>
        <strain evidence="1">1</strain>
    </source>
</reference>
<evidence type="ECO:0008006" key="3">
    <source>
        <dbReference type="Google" id="ProtNLM"/>
    </source>
</evidence>
<accession>A0A563VYP9</accession>
<name>A0A563VYP9_9CYAN</name>
<dbReference type="OrthoDB" id="442795at2"/>